<organism evidence="16">
    <name type="scientific">Yersinia ruckeri</name>
    <dbReference type="NCBI Taxonomy" id="29486"/>
    <lineage>
        <taxon>Bacteria</taxon>
        <taxon>Pseudomonadati</taxon>
        <taxon>Pseudomonadota</taxon>
        <taxon>Gammaproteobacteria</taxon>
        <taxon>Enterobacterales</taxon>
        <taxon>Yersiniaceae</taxon>
        <taxon>Yersinia</taxon>
    </lineage>
</organism>
<dbReference type="GO" id="GO:0005886">
    <property type="term" value="C:plasma membrane"/>
    <property type="evidence" value="ECO:0007669"/>
    <property type="project" value="UniProtKB-SubCell"/>
</dbReference>
<dbReference type="NCBIfam" id="NF008325">
    <property type="entry name" value="PRK11114.1-3"/>
    <property type="match status" value="1"/>
</dbReference>
<protein>
    <recommendedName>
        <fullName evidence="6 15">Cyclic di-GMP-binding protein</fullName>
    </recommendedName>
    <alternativeName>
        <fullName evidence="14 15">Cellulose synthase regulatory subunit</fullName>
    </alternativeName>
</protein>
<evidence type="ECO:0000256" key="13">
    <source>
        <dbReference type="ARBA" id="ARBA00023136"/>
    </source>
</evidence>
<dbReference type="PRINTS" id="PR01440">
    <property type="entry name" value="CELLSNTHASEB"/>
</dbReference>
<evidence type="ECO:0000256" key="10">
    <source>
        <dbReference type="ARBA" id="ARBA00022692"/>
    </source>
</evidence>
<gene>
    <name evidence="17" type="primary">bcsB_1</name>
    <name evidence="16" type="ORF">CSF007_0585</name>
    <name evidence="17" type="ORF">NCTC10476_01994</name>
</gene>
<evidence type="ECO:0000256" key="1">
    <source>
        <dbReference type="ARBA" id="ARBA00002057"/>
    </source>
</evidence>
<keyword evidence="11 15" id="KW-0135">Cellulose biosynthesis</keyword>
<dbReference type="UniPathway" id="UPA00694"/>
<evidence type="ECO:0000313" key="16">
    <source>
        <dbReference type="EMBL" id="CEK25911.1"/>
    </source>
</evidence>
<evidence type="ECO:0000256" key="12">
    <source>
        <dbReference type="ARBA" id="ARBA00022989"/>
    </source>
</evidence>
<dbReference type="Gene3D" id="2.60.120.260">
    <property type="entry name" value="Galactose-binding domain-like"/>
    <property type="match status" value="1"/>
</dbReference>
<dbReference type="EMBL" id="UHJG01000001">
    <property type="protein sequence ID" value="SUQ00691.1"/>
    <property type="molecule type" value="Genomic_DNA"/>
</dbReference>
<keyword evidence="13 15" id="KW-0472">Membrane</keyword>
<keyword evidence="10 15" id="KW-0812">Transmembrane</keyword>
<evidence type="ECO:0000256" key="3">
    <source>
        <dbReference type="ARBA" id="ARBA00005186"/>
    </source>
</evidence>
<evidence type="ECO:0000313" key="17">
    <source>
        <dbReference type="EMBL" id="SUQ00691.1"/>
    </source>
</evidence>
<evidence type="ECO:0000256" key="7">
    <source>
        <dbReference type="ARBA" id="ARBA00022475"/>
    </source>
</evidence>
<evidence type="ECO:0000256" key="2">
    <source>
        <dbReference type="ARBA" id="ARBA00004377"/>
    </source>
</evidence>
<dbReference type="EMBL" id="LN681231">
    <property type="protein sequence ID" value="CEK25911.1"/>
    <property type="molecule type" value="Genomic_DNA"/>
</dbReference>
<keyword evidence="9 15" id="KW-0973">c-di-GMP</keyword>
<dbReference type="GO" id="GO:0030244">
    <property type="term" value="P:cellulose biosynthetic process"/>
    <property type="evidence" value="ECO:0007669"/>
    <property type="project" value="UniProtKB-KW"/>
</dbReference>
<keyword evidence="7 15" id="KW-1003">Cell membrane</keyword>
<dbReference type="InterPro" id="IPR003920">
    <property type="entry name" value="Cell_synth_B"/>
</dbReference>
<evidence type="ECO:0000313" key="18">
    <source>
        <dbReference type="Proteomes" id="UP000255169"/>
    </source>
</evidence>
<evidence type="ECO:0000256" key="15">
    <source>
        <dbReference type="RuleBase" id="RU365021"/>
    </source>
</evidence>
<evidence type="ECO:0000256" key="14">
    <source>
        <dbReference type="ARBA" id="ARBA00033444"/>
    </source>
</evidence>
<dbReference type="STRING" id="29486.UGYR_10710"/>
<dbReference type="AlphaFoldDB" id="A0A0A8VE56"/>
<dbReference type="Pfam" id="PF03170">
    <property type="entry name" value="BcsB"/>
    <property type="match status" value="1"/>
</dbReference>
<dbReference type="NCBIfam" id="NF008323">
    <property type="entry name" value="PRK11114.1-1"/>
    <property type="match status" value="1"/>
</dbReference>
<accession>A0A0A8VE56</accession>
<dbReference type="InterPro" id="IPR018513">
    <property type="entry name" value="Cell_synthase_bac"/>
</dbReference>
<proteinExistence type="inferred from homology"/>
<sequence>MDLRYQSLPLKNDLSHFPEPFFDTRDSQALTLPIVFAAAPNVEQQKAAAILASWFGQQAQWRGQHFPVTFNQIPDRHGVVFATNDKRPDFLKDYPAVNAPTVEMISHPDDPYVKLLLVLGRDDKDLIVAATGIAQGNILFRGQNVTVDKVEQLAPRVPYDAPNWVRTERPMTFAELQQYPEQLQSNGQLPPPILLSMNLPPDLFLLRSAGIDMQLKYRYTTPILKDGSRLSVSLNDQFFTDYPLVPSRNENAKILRLPLIQGLQDDTRVVTIPALKLGMSNQLRFDFDYSTLIASSSEGRCETFTTSPNHVVIDGNSTIDFSGYRHFMEMPDLRSFANAGFPFSRLADLSQTLVLVQPKPQPAQVTALLNTVGNIGAQVGYPAIGISITDDWSKAKDKDADILMIGAIPPELRDDKKINLLVDATQSWVKMPNRQPAIAAATSDPTDLVPDSKTTISSDGAMSAIIGVQSPYHDQRSIVALLADSPHGYDLLSDALLDTGKRAAVFGSVAVIRDSGVNSLRVGDTYQVGHLPWWERIWFALSTHPVMLAAVAVLVVVLAAMLLWRILRAVSRRRLSPEDRD</sequence>
<dbReference type="Proteomes" id="UP000255169">
    <property type="component" value="Unassembled WGS sequence"/>
</dbReference>
<evidence type="ECO:0000256" key="11">
    <source>
        <dbReference type="ARBA" id="ARBA00022916"/>
    </source>
</evidence>
<keyword evidence="18" id="KW-1185">Reference proteome</keyword>
<evidence type="ECO:0000256" key="8">
    <source>
        <dbReference type="ARBA" id="ARBA00022519"/>
    </source>
</evidence>
<feature type="transmembrane region" description="Helical" evidence="15">
    <location>
        <begin position="546"/>
        <end position="567"/>
    </location>
</feature>
<comment type="subcellular location">
    <subcellularLocation>
        <location evidence="2">Cell inner membrane</location>
        <topology evidence="2">Single-pass membrane protein</topology>
    </subcellularLocation>
</comment>
<name>A0A0A8VE56_YERRU</name>
<dbReference type="GO" id="GO:0006011">
    <property type="term" value="P:UDP-alpha-D-glucose metabolic process"/>
    <property type="evidence" value="ECO:0007669"/>
    <property type="project" value="InterPro"/>
</dbReference>
<evidence type="ECO:0000256" key="4">
    <source>
        <dbReference type="ARBA" id="ARBA00010714"/>
    </source>
</evidence>
<dbReference type="PANTHER" id="PTHR39083:SF1">
    <property type="entry name" value="CYCLIC DI-GMP-BINDING PROTEIN"/>
    <property type="match status" value="1"/>
</dbReference>
<reference evidence="16" key="1">
    <citation type="journal article" date="2015" name="Genome Announc.">
        <title>Complete Genome Sequence of Yersinia ruckeri Strain CSF007-82, Etiologic Agent of Red Mouth Disease in Salmonid Fish.</title>
        <authorList>
            <person name="Nelson M.C."/>
            <person name="LaPatra S.E."/>
            <person name="Welch T.J."/>
            <person name="Graf J."/>
        </authorList>
    </citation>
    <scope>NUCLEOTIDE SEQUENCE</scope>
    <source>
        <strain evidence="16">CSF007-82</strain>
    </source>
</reference>
<keyword evidence="12 15" id="KW-1133">Transmembrane helix</keyword>
<comment type="pathway">
    <text evidence="3 15">Glycan metabolism; bacterial cellulose biosynthesis.</text>
</comment>
<evidence type="ECO:0000256" key="5">
    <source>
        <dbReference type="ARBA" id="ARBA00011437"/>
    </source>
</evidence>
<evidence type="ECO:0000256" key="6">
    <source>
        <dbReference type="ARBA" id="ARBA00021844"/>
    </source>
</evidence>
<dbReference type="PANTHER" id="PTHR39083">
    <property type="entry name" value="CYCLIC DI-GMP-BINDING PROTEIN"/>
    <property type="match status" value="1"/>
</dbReference>
<keyword evidence="8 15" id="KW-0997">Cell inner membrane</keyword>
<evidence type="ECO:0000256" key="9">
    <source>
        <dbReference type="ARBA" id="ARBA00022636"/>
    </source>
</evidence>
<comment type="similarity">
    <text evidence="4 15">Belongs to the AcsB/BcsB family.</text>
</comment>
<reference evidence="17 18" key="2">
    <citation type="submission" date="2018-06" db="EMBL/GenBank/DDBJ databases">
        <authorList>
            <consortium name="Pathogen Informatics"/>
            <person name="Doyle S."/>
        </authorList>
    </citation>
    <scope>NUCLEOTIDE SEQUENCE [LARGE SCALE GENOMIC DNA]</scope>
    <source>
        <strain evidence="17 18">NCTC10476</strain>
    </source>
</reference>
<comment type="function">
    <text evidence="1 15">Binds the cellulose synthase activator, bis-(3'-5') cyclic diguanylic acid (c-di-GMP).</text>
</comment>
<comment type="subunit">
    <text evidence="5 15">Tightly associated with the cellulose synthase catalytic subunit.</text>
</comment>